<protein>
    <submittedName>
        <fullName evidence="7">Mudr family transposase</fullName>
    </submittedName>
</protein>
<dbReference type="SMART" id="SM00666">
    <property type="entry name" value="PB1"/>
    <property type="match status" value="1"/>
</dbReference>
<dbReference type="SMART" id="SM00575">
    <property type="entry name" value="ZnF_PMZ"/>
    <property type="match status" value="1"/>
</dbReference>
<evidence type="ECO:0000256" key="1">
    <source>
        <dbReference type="ARBA" id="ARBA00022723"/>
    </source>
</evidence>
<feature type="domain" description="SWIM-type" evidence="6">
    <location>
        <begin position="646"/>
        <end position="678"/>
    </location>
</feature>
<dbReference type="Pfam" id="PF04434">
    <property type="entry name" value="SWIM"/>
    <property type="match status" value="1"/>
</dbReference>
<keyword evidence="3" id="KW-0862">Zinc</keyword>
<dbReference type="PROSITE" id="PS50966">
    <property type="entry name" value="ZF_SWIM"/>
    <property type="match status" value="1"/>
</dbReference>
<proteinExistence type="predicted"/>
<comment type="caution">
    <text evidence="7">The sequence shown here is derived from an EMBL/GenBank/DDBJ whole genome shotgun (WGS) entry which is preliminary data.</text>
</comment>
<feature type="region of interest" description="Disordered" evidence="5">
    <location>
        <begin position="716"/>
        <end position="742"/>
    </location>
</feature>
<evidence type="ECO:0000313" key="8">
    <source>
        <dbReference type="Proteomes" id="UP000554482"/>
    </source>
</evidence>
<organism evidence="7 8">
    <name type="scientific">Thalictrum thalictroides</name>
    <name type="common">Rue-anemone</name>
    <name type="synonym">Anemone thalictroides</name>
    <dbReference type="NCBI Taxonomy" id="46969"/>
    <lineage>
        <taxon>Eukaryota</taxon>
        <taxon>Viridiplantae</taxon>
        <taxon>Streptophyta</taxon>
        <taxon>Embryophyta</taxon>
        <taxon>Tracheophyta</taxon>
        <taxon>Spermatophyta</taxon>
        <taxon>Magnoliopsida</taxon>
        <taxon>Ranunculales</taxon>
        <taxon>Ranunculaceae</taxon>
        <taxon>Thalictroideae</taxon>
        <taxon>Thalictrum</taxon>
    </lineage>
</organism>
<evidence type="ECO:0000313" key="7">
    <source>
        <dbReference type="EMBL" id="KAF5201053.1"/>
    </source>
</evidence>
<dbReference type="InterPro" id="IPR007527">
    <property type="entry name" value="Znf_SWIM"/>
</dbReference>
<dbReference type="EMBL" id="JABWDY010009931">
    <property type="protein sequence ID" value="KAF5201053.1"/>
    <property type="molecule type" value="Genomic_DNA"/>
</dbReference>
<evidence type="ECO:0000256" key="3">
    <source>
        <dbReference type="ARBA" id="ARBA00022833"/>
    </source>
</evidence>
<dbReference type="Proteomes" id="UP000554482">
    <property type="component" value="Unassembled WGS sequence"/>
</dbReference>
<gene>
    <name evidence="7" type="ORF">FRX31_009361</name>
</gene>
<keyword evidence="1" id="KW-0479">Metal-binding</keyword>
<dbReference type="AlphaFoldDB" id="A0A7J6WVH4"/>
<dbReference type="InterPro" id="IPR004332">
    <property type="entry name" value="Transposase_MuDR"/>
</dbReference>
<dbReference type="OrthoDB" id="125347at2759"/>
<accession>A0A7J6WVH4</accession>
<dbReference type="Pfam" id="PF10551">
    <property type="entry name" value="MULE"/>
    <property type="match status" value="1"/>
</dbReference>
<evidence type="ECO:0000256" key="5">
    <source>
        <dbReference type="SAM" id="MobiDB-lite"/>
    </source>
</evidence>
<dbReference type="PANTHER" id="PTHR31973:SF166">
    <property type="entry name" value="OS10G0104700 PROTEIN"/>
    <property type="match status" value="1"/>
</dbReference>
<dbReference type="InterPro" id="IPR000270">
    <property type="entry name" value="PB1_dom"/>
</dbReference>
<sequence>MDEKKLITICQFGGVFETKKDGSLLYNGGEAHAIDIDHDTRLEEFKLEIAEMLNCGSNSLSIKYFLPGNRRTLITISNDKDLKRMISFNKKSDTVDIYVTAEEIVAHDHSNMPGSRSSRTTLSEAAVRVDIDITQPDVLNYNAVNTQKDAMVEASTDLPIDSVPPIPVDSAPPVVSVVSSHVKHPNVPSSWDKAITGVSQRFPNVHEFREALRKYAIAHAFAYKFKKNDSNRVTVTCKSESCPWRIHASRLSTTKLFCIKKMIATHTCEGGAVTSGTHTHSTWVAGIIKEKLQDSPKYTPKDIIDDIKREYGVELSYYQAWRGKEVAREKLKGSYKEAYSQLPFLCERVLETNPGSFATFSTKDDSSFHCLFISFHASVHGFQQGCRPLIFLDRLSLNSKFRESLLVATAADGDDGVYPVAFAVVDEETVDNWRWFLMELKSAVSTSQSITFVADTEKGLKESIAEVFENGYHSYCLQYLSENFKKDLQPQFSHEVKRLLVADFYAAASALKFEEFQKSTESIKSISAEAFSWIVHSKPEFWANAFFAGARYNHMTSKFGDLFYSWVSEAYEMTITQMVHMIRGKMMELIYARNVASSRWLTRLTPSMEDKLQQEILKAHSLELEVIFSPGTDRHSIYDVRGVCVERVDIDRWICSCKGWQITGLPCFHAIAVFKCINRSPYDYCSRYFTTESYRLTYSKSINPIPDVDKLVQESSKEAMVVTPPPTRRPPGRPKMNRNVSQGSDKRELRCSKCKGYGHNKITCKETV</sequence>
<dbReference type="Pfam" id="PF03108">
    <property type="entry name" value="DBD_Tnp_Mut"/>
    <property type="match status" value="1"/>
</dbReference>
<dbReference type="GO" id="GO:0008270">
    <property type="term" value="F:zinc ion binding"/>
    <property type="evidence" value="ECO:0007669"/>
    <property type="project" value="UniProtKB-KW"/>
</dbReference>
<keyword evidence="8" id="KW-1185">Reference proteome</keyword>
<evidence type="ECO:0000256" key="2">
    <source>
        <dbReference type="ARBA" id="ARBA00022771"/>
    </source>
</evidence>
<evidence type="ECO:0000256" key="4">
    <source>
        <dbReference type="PROSITE-ProRule" id="PRU00325"/>
    </source>
</evidence>
<dbReference type="SUPFAM" id="SSF54277">
    <property type="entry name" value="CAD &amp; PB1 domains"/>
    <property type="match status" value="1"/>
</dbReference>
<dbReference type="InterPro" id="IPR018289">
    <property type="entry name" value="MULE_transposase_dom"/>
</dbReference>
<keyword evidence="2 4" id="KW-0863">Zinc-finger</keyword>
<dbReference type="Pfam" id="PF00564">
    <property type="entry name" value="PB1"/>
    <property type="match status" value="1"/>
</dbReference>
<dbReference type="InterPro" id="IPR006564">
    <property type="entry name" value="Znf_PMZ"/>
</dbReference>
<name>A0A7J6WVH4_THATH</name>
<evidence type="ECO:0000259" key="6">
    <source>
        <dbReference type="PROSITE" id="PS50966"/>
    </source>
</evidence>
<dbReference type="PANTHER" id="PTHR31973">
    <property type="entry name" value="POLYPROTEIN, PUTATIVE-RELATED"/>
    <property type="match status" value="1"/>
</dbReference>
<reference evidence="7 8" key="1">
    <citation type="submission" date="2020-06" db="EMBL/GenBank/DDBJ databases">
        <title>Transcriptomic and genomic resources for Thalictrum thalictroides and T. hernandezii: Facilitating candidate gene discovery in an emerging model plant lineage.</title>
        <authorList>
            <person name="Arias T."/>
            <person name="Riano-Pachon D.M."/>
            <person name="Di Stilio V.S."/>
        </authorList>
    </citation>
    <scope>NUCLEOTIDE SEQUENCE [LARGE SCALE GENOMIC DNA]</scope>
    <source>
        <strain evidence="8">cv. WT478/WT964</strain>
        <tissue evidence="7">Leaves</tissue>
    </source>
</reference>